<evidence type="ECO:0000256" key="1">
    <source>
        <dbReference type="SAM" id="Coils"/>
    </source>
</evidence>
<keyword evidence="3" id="KW-1185">Reference proteome</keyword>
<dbReference type="VEuPathDB" id="FungiDB:PYU1_G009593"/>
<proteinExistence type="predicted"/>
<evidence type="ECO:0008006" key="4">
    <source>
        <dbReference type="Google" id="ProtNLM"/>
    </source>
</evidence>
<dbReference type="Proteomes" id="UP000019132">
    <property type="component" value="Unassembled WGS sequence"/>
</dbReference>
<keyword evidence="1" id="KW-0175">Coiled coil</keyword>
<evidence type="ECO:0000313" key="2">
    <source>
        <dbReference type="EnsemblProtists" id="PYU1_T009611"/>
    </source>
</evidence>
<dbReference type="InParanoid" id="K3WXB3"/>
<protein>
    <recommendedName>
        <fullName evidence="4">START domain-containing protein</fullName>
    </recommendedName>
</protein>
<dbReference type="eggNOG" id="ENOG502SJCG">
    <property type="taxonomic scope" value="Eukaryota"/>
</dbReference>
<dbReference type="OMA" id="RWENLNI"/>
<reference evidence="3" key="2">
    <citation type="submission" date="2010-04" db="EMBL/GenBank/DDBJ databases">
        <authorList>
            <person name="Buell R."/>
            <person name="Hamilton J."/>
            <person name="Hostetler J."/>
        </authorList>
    </citation>
    <scope>NUCLEOTIDE SEQUENCE [LARGE SCALE GENOMIC DNA]</scope>
    <source>
        <strain evidence="3">DAOM:BR144</strain>
    </source>
</reference>
<dbReference type="AlphaFoldDB" id="K3WXB3"/>
<dbReference type="EMBL" id="GL376615">
    <property type="status" value="NOT_ANNOTATED_CDS"/>
    <property type="molecule type" value="Genomic_DNA"/>
</dbReference>
<accession>K3WXB3</accession>
<dbReference type="HOGENOM" id="CLU_031094_1_0_1"/>
<feature type="coiled-coil region" evidence="1">
    <location>
        <begin position="1"/>
        <end position="28"/>
    </location>
</feature>
<reference evidence="2" key="3">
    <citation type="submission" date="2015-02" db="UniProtKB">
        <authorList>
            <consortium name="EnsemblProtists"/>
        </authorList>
    </citation>
    <scope>IDENTIFICATION</scope>
    <source>
        <strain evidence="2">DAOM BR144</strain>
    </source>
</reference>
<dbReference type="EnsemblProtists" id="PYU1_T009611">
    <property type="protein sequence ID" value="PYU1_T009611"/>
    <property type="gene ID" value="PYU1_G009593"/>
</dbReference>
<reference evidence="3" key="1">
    <citation type="journal article" date="2010" name="Genome Biol.">
        <title>Genome sequence of the necrotrophic plant pathogen Pythium ultimum reveals original pathogenicity mechanisms and effector repertoire.</title>
        <authorList>
            <person name="Levesque C.A."/>
            <person name="Brouwer H."/>
            <person name="Cano L."/>
            <person name="Hamilton J.P."/>
            <person name="Holt C."/>
            <person name="Huitema E."/>
            <person name="Raffaele S."/>
            <person name="Robideau G.P."/>
            <person name="Thines M."/>
            <person name="Win J."/>
            <person name="Zerillo M.M."/>
            <person name="Beakes G.W."/>
            <person name="Boore J.L."/>
            <person name="Busam D."/>
            <person name="Dumas B."/>
            <person name="Ferriera S."/>
            <person name="Fuerstenberg S.I."/>
            <person name="Gachon C.M."/>
            <person name="Gaulin E."/>
            <person name="Govers F."/>
            <person name="Grenville-Briggs L."/>
            <person name="Horner N."/>
            <person name="Hostetler J."/>
            <person name="Jiang R.H."/>
            <person name="Johnson J."/>
            <person name="Krajaejun T."/>
            <person name="Lin H."/>
            <person name="Meijer H.J."/>
            <person name="Moore B."/>
            <person name="Morris P."/>
            <person name="Phuntmart V."/>
            <person name="Puiu D."/>
            <person name="Shetty J."/>
            <person name="Stajich J.E."/>
            <person name="Tripathy S."/>
            <person name="Wawra S."/>
            <person name="van West P."/>
            <person name="Whitty B.R."/>
            <person name="Coutinho P.M."/>
            <person name="Henrissat B."/>
            <person name="Martin F."/>
            <person name="Thomas P.D."/>
            <person name="Tyler B.M."/>
            <person name="De Vries R.P."/>
            <person name="Kamoun S."/>
            <person name="Yandell M."/>
            <person name="Tisserat N."/>
            <person name="Buell C.R."/>
        </authorList>
    </citation>
    <scope>NUCLEOTIDE SEQUENCE</scope>
    <source>
        <strain evidence="3">DAOM:BR144</strain>
    </source>
</reference>
<organism evidence="2 3">
    <name type="scientific">Globisporangium ultimum (strain ATCC 200006 / CBS 805.95 / DAOM BR144)</name>
    <name type="common">Pythium ultimum</name>
    <dbReference type="NCBI Taxonomy" id="431595"/>
    <lineage>
        <taxon>Eukaryota</taxon>
        <taxon>Sar</taxon>
        <taxon>Stramenopiles</taxon>
        <taxon>Oomycota</taxon>
        <taxon>Peronosporomycetes</taxon>
        <taxon>Pythiales</taxon>
        <taxon>Pythiaceae</taxon>
        <taxon>Globisporangium</taxon>
    </lineage>
</organism>
<sequence length="350" mass="40853">MLKLRETVERLEVRYQRELNQREQTKTASASSDPKATMFPYMTSYTQNISSIGAGPHSKYSELISASSRLKEENFHLKQLIHEKQKLQETLERNFGDFIQSSPSSPTSLRDTIEKMSVTDLVDDDYYVPMTTEECWIRIRDTHVHMNAIHQSLTRRTALNDRRQPNYFGWKIQHHFHDQVLLFLFEKPFYHISAFQVMEQMWANELAMQSYRPEAEAARQSMRVLQHMNEDTYIFQRRMLDPATNTYTKSSYMRFRARTANGYMIGFRTVNPGDFSNGKPKTWASTACIRTEFIQQCSPFGQEYCVVRMIGDTNLQGDTEHDHRVAANTIIGLLQWENKNIGPVFTLTGN</sequence>
<evidence type="ECO:0000313" key="3">
    <source>
        <dbReference type="Proteomes" id="UP000019132"/>
    </source>
</evidence>
<name>K3WXB3_GLOUD</name>